<dbReference type="InterPro" id="IPR012327">
    <property type="entry name" value="MeTrfase_D12"/>
</dbReference>
<keyword evidence="5" id="KW-1185">Reference proteome</keyword>
<comment type="caution">
    <text evidence="4">The sequence shown here is derived from an EMBL/GenBank/DDBJ whole genome shotgun (WGS) entry which is preliminary data.</text>
</comment>
<evidence type="ECO:0000256" key="3">
    <source>
        <dbReference type="ARBA" id="ARBA00022691"/>
    </source>
</evidence>
<evidence type="ECO:0008006" key="6">
    <source>
        <dbReference type="Google" id="ProtNLM"/>
    </source>
</evidence>
<evidence type="ECO:0000313" key="4">
    <source>
        <dbReference type="EMBL" id="MCL6424452.1"/>
    </source>
</evidence>
<dbReference type="Gene3D" id="3.40.50.150">
    <property type="entry name" value="Vaccinia Virus protein VP39"/>
    <property type="match status" value="2"/>
</dbReference>
<protein>
    <recommendedName>
        <fullName evidence="6">DNA adenine methylase</fullName>
    </recommendedName>
</protein>
<dbReference type="InterPro" id="IPR029063">
    <property type="entry name" value="SAM-dependent_MTases_sf"/>
</dbReference>
<accession>A0ABT0R3G2</accession>
<proteinExistence type="predicted"/>
<keyword evidence="2" id="KW-0808">Transferase</keyword>
<dbReference type="SUPFAM" id="SSF53335">
    <property type="entry name" value="S-adenosyl-L-methionine-dependent methyltransferases"/>
    <property type="match status" value="1"/>
</dbReference>
<dbReference type="Proteomes" id="UP001203761">
    <property type="component" value="Unassembled WGS sequence"/>
</dbReference>
<organism evidence="4 5">
    <name type="scientific">Brachybacterium equifaecis</name>
    <dbReference type="NCBI Taxonomy" id="2910770"/>
    <lineage>
        <taxon>Bacteria</taxon>
        <taxon>Bacillati</taxon>
        <taxon>Actinomycetota</taxon>
        <taxon>Actinomycetes</taxon>
        <taxon>Micrococcales</taxon>
        <taxon>Dermabacteraceae</taxon>
        <taxon>Brachybacterium</taxon>
    </lineage>
</organism>
<dbReference type="PANTHER" id="PTHR30481:SF2">
    <property type="entry name" value="SITE-SPECIFIC DNA-METHYLTRANSFERASE (ADENINE-SPECIFIC)"/>
    <property type="match status" value="1"/>
</dbReference>
<dbReference type="PANTHER" id="PTHR30481">
    <property type="entry name" value="DNA ADENINE METHYLASE"/>
    <property type="match status" value="1"/>
</dbReference>
<keyword evidence="1" id="KW-0489">Methyltransferase</keyword>
<dbReference type="RefSeq" id="WP_249738529.1">
    <property type="nucleotide sequence ID" value="NZ_JAKNCJ010000014.1"/>
</dbReference>
<dbReference type="EMBL" id="JAKNCJ010000014">
    <property type="protein sequence ID" value="MCL6424452.1"/>
    <property type="molecule type" value="Genomic_DNA"/>
</dbReference>
<gene>
    <name evidence="4" type="ORF">Bequi_13865</name>
</gene>
<name>A0ABT0R3G2_9MICO</name>
<reference evidence="4" key="1">
    <citation type="submission" date="2022-02" db="EMBL/GenBank/DDBJ databases">
        <authorList>
            <person name="Lee M."/>
            <person name="Kim S.-J."/>
            <person name="Jung M.-Y."/>
        </authorList>
    </citation>
    <scope>NUCLEOTIDE SEQUENCE</scope>
    <source>
        <strain evidence="4">JHP9</strain>
    </source>
</reference>
<keyword evidence="3" id="KW-0949">S-adenosyl-L-methionine</keyword>
<evidence type="ECO:0000256" key="2">
    <source>
        <dbReference type="ARBA" id="ARBA00022679"/>
    </source>
</evidence>
<evidence type="ECO:0000313" key="5">
    <source>
        <dbReference type="Proteomes" id="UP001203761"/>
    </source>
</evidence>
<sequence length="319" mass="34126">MTGSPAPRYLSPLRYPGGKARMAPWLAEAFWGSQGLLGLPVEVWLEPFGGGAGAALAALESHGLPEAWIVEANPALAAFWLEITGDDAERFARRVEETVPGLPAFWAARERVVDALVAGADGHDLFELGWAAFVLNRCSRSGMVIGNVGPIGGKAQSGRDIVSSRWNGSALAQRIRRIREHGSRFKVFAGDGISYLEDLPDSGFGEEVFVFADPPYIGVGDRLYAHGLDRAGHERLAAAIHGLPCAWALTYDVHPDVLSLYPEAEVWEFAAPQTTGRSRVGSEYLVLPLGMTREAGNPLGKGLMTLVQDGGSGERAHAA</sequence>
<evidence type="ECO:0000256" key="1">
    <source>
        <dbReference type="ARBA" id="ARBA00022603"/>
    </source>
</evidence>